<sequence>MNTYYSAILFFLMQLAIKHNKAKVTIDTVCKNGYLIQMSNHFECVCDDGHVHVKDDVCEQKQECKEGTKSKPCADFSTCVLANTPNKYTCMCDVGYTNVKDVCVPSVCKNVSCDKGKCILDPNNEDVKTAICSCDIGKVPDPNNKNMCTKDGETKCTLKCLKSNETCKVVEGRYKCDCEDGFSFDKEEGICTAYSVFNIVNLSIIFIIALTYLYII</sequence>
<evidence type="ECO:0000313" key="6">
    <source>
        <dbReference type="Proteomes" id="UP000219813"/>
    </source>
</evidence>
<dbReference type="GeneID" id="39869422"/>
<dbReference type="OMA" id="YKCQCME"/>
<dbReference type="InterPro" id="IPR000742">
    <property type="entry name" value="EGF"/>
</dbReference>
<evidence type="ECO:0000259" key="4">
    <source>
        <dbReference type="PROSITE" id="PS01186"/>
    </source>
</evidence>
<accession>A0A1D3RJ06</accession>
<proteinExistence type="predicted"/>
<dbReference type="GO" id="GO:0016020">
    <property type="term" value="C:membrane"/>
    <property type="evidence" value="ECO:0007669"/>
    <property type="project" value="InterPro"/>
</dbReference>
<feature type="chain" id="PRO_5008920191" evidence="3">
    <location>
        <begin position="23"/>
        <end position="216"/>
    </location>
</feature>
<dbReference type="AlphaFoldDB" id="A0A1D3RJ06"/>
<dbReference type="InterPro" id="IPR001881">
    <property type="entry name" value="EGF-like_Ca-bd_dom"/>
</dbReference>
<dbReference type="GO" id="GO:0009986">
    <property type="term" value="C:cell surface"/>
    <property type="evidence" value="ECO:0007669"/>
    <property type="project" value="InterPro"/>
</dbReference>
<evidence type="ECO:0000256" key="1">
    <source>
        <dbReference type="ARBA" id="ARBA00023157"/>
    </source>
</evidence>
<keyword evidence="3" id="KW-0732">Signal</keyword>
<dbReference type="InterPro" id="IPR010423">
    <property type="entry name" value="Pvs25/Psv28_EGF"/>
</dbReference>
<dbReference type="PROSITE" id="PS01186">
    <property type="entry name" value="EGF_2"/>
    <property type="match status" value="1"/>
</dbReference>
<dbReference type="OrthoDB" id="10060424at2759"/>
<feature type="signal peptide" evidence="3">
    <location>
        <begin position="1"/>
        <end position="22"/>
    </location>
</feature>
<dbReference type="SUPFAM" id="SSF57184">
    <property type="entry name" value="Growth factor receptor domain"/>
    <property type="match status" value="1"/>
</dbReference>
<dbReference type="EMBL" id="LT594631">
    <property type="protein sequence ID" value="SCN45141.1"/>
    <property type="molecule type" value="Genomic_DNA"/>
</dbReference>
<keyword evidence="1" id="KW-1015">Disulfide bond</keyword>
<dbReference type="KEGG" id="pmal:PMUG01_10042200"/>
<keyword evidence="2" id="KW-0472">Membrane</keyword>
<protein>
    <submittedName>
        <fullName evidence="5">25 kDa ookinete surface antigen, putative</fullName>
    </submittedName>
</protein>
<name>A0A1D3RJ06_PLAMA</name>
<evidence type="ECO:0000313" key="5">
    <source>
        <dbReference type="EMBL" id="SCN45141.1"/>
    </source>
</evidence>
<reference evidence="5 6" key="1">
    <citation type="submission" date="2016-06" db="EMBL/GenBank/DDBJ databases">
        <authorList>
            <consortium name="Pathogen Informatics"/>
        </authorList>
    </citation>
    <scope>NUCLEOTIDE SEQUENCE [LARGE SCALE GENOMIC DNA]</scope>
</reference>
<dbReference type="Pfam" id="PF06247">
    <property type="entry name" value="Plasmod_Pvs28"/>
    <property type="match status" value="3"/>
</dbReference>
<evidence type="ECO:0000256" key="3">
    <source>
        <dbReference type="SAM" id="SignalP"/>
    </source>
</evidence>
<keyword evidence="2" id="KW-0812">Transmembrane</keyword>
<organism evidence="5 6">
    <name type="scientific">Plasmodium malariae</name>
    <dbReference type="NCBI Taxonomy" id="5858"/>
    <lineage>
        <taxon>Eukaryota</taxon>
        <taxon>Sar</taxon>
        <taxon>Alveolata</taxon>
        <taxon>Apicomplexa</taxon>
        <taxon>Aconoidasida</taxon>
        <taxon>Haemosporida</taxon>
        <taxon>Plasmodiidae</taxon>
        <taxon>Plasmodium</taxon>
        <taxon>Plasmodium (Plasmodium)</taxon>
    </lineage>
</organism>
<feature type="transmembrane region" description="Helical" evidence="2">
    <location>
        <begin position="193"/>
        <end position="215"/>
    </location>
</feature>
<dbReference type="SMART" id="SM00179">
    <property type="entry name" value="EGF_CA"/>
    <property type="match status" value="2"/>
</dbReference>
<dbReference type="InterPro" id="IPR009030">
    <property type="entry name" value="Growth_fac_rcpt_cys_sf"/>
</dbReference>
<evidence type="ECO:0000256" key="2">
    <source>
        <dbReference type="SAM" id="Phobius"/>
    </source>
</evidence>
<dbReference type="Gene3D" id="2.90.20.10">
    <property type="entry name" value="Plasmodium vivax P25 domain"/>
    <property type="match status" value="1"/>
</dbReference>
<dbReference type="GO" id="GO:0005509">
    <property type="term" value="F:calcium ion binding"/>
    <property type="evidence" value="ECO:0007669"/>
    <property type="project" value="InterPro"/>
</dbReference>
<dbReference type="Proteomes" id="UP000219813">
    <property type="component" value="Chromosome 10"/>
</dbReference>
<dbReference type="VEuPathDB" id="PlasmoDB:PmUG01_10042200"/>
<dbReference type="SMART" id="SM00181">
    <property type="entry name" value="EGF"/>
    <property type="match status" value="3"/>
</dbReference>
<gene>
    <name evidence="5" type="primary">P25</name>
    <name evidence="5" type="ORF">PMUG01_10042200</name>
</gene>
<keyword evidence="2" id="KW-1133">Transmembrane helix</keyword>
<keyword evidence="6" id="KW-1185">Reference proteome</keyword>
<feature type="domain" description="EGF-like" evidence="4">
    <location>
        <begin position="90"/>
        <end position="103"/>
    </location>
</feature>
<dbReference type="RefSeq" id="XP_028862196.1">
    <property type="nucleotide sequence ID" value="XM_029005626.1"/>
</dbReference>